<dbReference type="RefSeq" id="WP_166289525.1">
    <property type="nucleotide sequence ID" value="NZ_CP049863.1"/>
</dbReference>
<dbReference type="InterPro" id="IPR056091">
    <property type="entry name" value="DUF7674"/>
</dbReference>
<dbReference type="Pfam" id="PF24722">
    <property type="entry name" value="DUF7674"/>
    <property type="match status" value="1"/>
</dbReference>
<protein>
    <recommendedName>
        <fullName evidence="1">DUF7674 domain-containing protein</fullName>
    </recommendedName>
</protein>
<reference evidence="2 3" key="1">
    <citation type="submission" date="2020-03" db="EMBL/GenBank/DDBJ databases">
        <title>Leucobacter sp. nov., isolated from beetles.</title>
        <authorList>
            <person name="Hyun D.-W."/>
            <person name="Bae J.-W."/>
        </authorList>
    </citation>
    <scope>NUCLEOTIDE SEQUENCE [LARGE SCALE GENOMIC DNA]</scope>
    <source>
        <strain evidence="2 3">HDW9C</strain>
    </source>
</reference>
<name>A0A6G7XDV6_9MICO</name>
<evidence type="ECO:0000313" key="3">
    <source>
        <dbReference type="Proteomes" id="UP000502677"/>
    </source>
</evidence>
<proteinExistence type="predicted"/>
<dbReference type="EMBL" id="CP049863">
    <property type="protein sequence ID" value="QIK62558.1"/>
    <property type="molecule type" value="Genomic_DNA"/>
</dbReference>
<evidence type="ECO:0000313" key="2">
    <source>
        <dbReference type="EMBL" id="QIK62558.1"/>
    </source>
</evidence>
<dbReference type="AlphaFoldDB" id="A0A6G7XDV6"/>
<sequence length="139" mass="15347">MRLPDDNDFIAPEDDAFIPPEDNEFCIALVKAVPALAPLMKKHLEMEEGELLSYMFLSEVARWAEENALTNTEDVRLVIDALNEGLETGEGDVPNLIAVGFGESPGLKGAVIPLLTGELREWYDYDSGITSTPPRLRSQ</sequence>
<gene>
    <name evidence="2" type="ORF">G7068_04545</name>
</gene>
<dbReference type="Proteomes" id="UP000502677">
    <property type="component" value="Chromosome"/>
</dbReference>
<keyword evidence="3" id="KW-1185">Reference proteome</keyword>
<dbReference type="KEGG" id="lvi:G7068_04545"/>
<organism evidence="2 3">
    <name type="scientific">Leucobacter viscericola</name>
    <dbReference type="NCBI Taxonomy" id="2714935"/>
    <lineage>
        <taxon>Bacteria</taxon>
        <taxon>Bacillati</taxon>
        <taxon>Actinomycetota</taxon>
        <taxon>Actinomycetes</taxon>
        <taxon>Micrococcales</taxon>
        <taxon>Microbacteriaceae</taxon>
        <taxon>Leucobacter</taxon>
    </lineage>
</organism>
<evidence type="ECO:0000259" key="1">
    <source>
        <dbReference type="Pfam" id="PF24722"/>
    </source>
</evidence>
<feature type="domain" description="DUF7674" evidence="1">
    <location>
        <begin position="29"/>
        <end position="124"/>
    </location>
</feature>
<accession>A0A6G7XDV6</accession>